<evidence type="ECO:0000256" key="2">
    <source>
        <dbReference type="ARBA" id="ARBA00022490"/>
    </source>
</evidence>
<dbReference type="Proteomes" id="UP000738402">
    <property type="component" value="Unassembled WGS sequence"/>
</dbReference>
<feature type="compositionally biased region" description="Basic and acidic residues" evidence="4">
    <location>
        <begin position="439"/>
        <end position="454"/>
    </location>
</feature>
<dbReference type="Gene3D" id="3.10.450.50">
    <property type="match status" value="1"/>
</dbReference>
<feature type="region of interest" description="Disordered" evidence="4">
    <location>
        <begin position="200"/>
        <end position="613"/>
    </location>
</feature>
<dbReference type="GO" id="GO:0006606">
    <property type="term" value="P:protein import into nucleus"/>
    <property type="evidence" value="ECO:0007669"/>
    <property type="project" value="UniProtKB-ARBA"/>
</dbReference>
<sequence length="613" mass="66782">MLTFESSQIQGARNIIEKLTSLGFNKVAHRISTLDAQPASENGDVLVMVTGELLIDDEQNTQRYSQVFHLIPDAGSYYVLNDIFRLNYAPNRDTDVPKIPTSRPRRLESPDLSELETPAVPSTRPKPKDGGDTKSSKTPSGADTPSLPAVPATRPRKAATLDTIKTDATLELPPGTPTYQNVLDIYTQSPEQMKEGIIDNVPEDNEHGQIDKVDDGLKGTELYETTNEIESLEPVPSLPAQTNETPNVPSVDENRNSTTELAESVDSHSEETKGELSPEESSVTKEKSNSTPNEPEPPKDRDSTPTEGNQISESNLSIPDPASNPSSLEPASDSISKKSSDVTLGVLPRSSAEYHKPAVPKKPSSKIAAFQQMLAERQQQDMGMFKSRPPVPAKRPSQGAEPSEPSETGSQHTRKPLIGFSLPGVAFPGMPLPGISFTEPERDQVTDHVADVRKGRTKGPRGRKLPSRVKDSVQVNDETLGNRLNITVTTSWSIDLRKRAKSDDELQNDELQNDTLPSIDEDKNGDGSTSEAQGTEKLEGDPHENILDEEFIEVMNEDRPNLKADGLVSGTIKEPVSPPSEELGSKNDEPISDLEALAPITSNSQDVEYSPEK</sequence>
<organism evidence="6 7">
    <name type="scientific">Ogataea haglerorum</name>
    <dbReference type="NCBI Taxonomy" id="1937702"/>
    <lineage>
        <taxon>Eukaryota</taxon>
        <taxon>Fungi</taxon>
        <taxon>Dikarya</taxon>
        <taxon>Ascomycota</taxon>
        <taxon>Saccharomycotina</taxon>
        <taxon>Pichiomycetes</taxon>
        <taxon>Pichiales</taxon>
        <taxon>Pichiaceae</taxon>
        <taxon>Ogataea</taxon>
    </lineage>
</organism>
<evidence type="ECO:0000256" key="1">
    <source>
        <dbReference type="ARBA" id="ARBA00004496"/>
    </source>
</evidence>
<proteinExistence type="predicted"/>
<dbReference type="GO" id="GO:0005635">
    <property type="term" value="C:nuclear envelope"/>
    <property type="evidence" value="ECO:0007669"/>
    <property type="project" value="UniProtKB-ARBA"/>
</dbReference>
<evidence type="ECO:0000313" key="7">
    <source>
        <dbReference type="Proteomes" id="UP000738402"/>
    </source>
</evidence>
<feature type="compositionally biased region" description="Polar residues" evidence="4">
    <location>
        <begin position="305"/>
        <end position="329"/>
    </location>
</feature>
<protein>
    <recommendedName>
        <fullName evidence="3">Nuclear transport factor 2</fullName>
    </recommendedName>
</protein>
<feature type="compositionally biased region" description="Polar residues" evidence="4">
    <location>
        <begin position="473"/>
        <end position="493"/>
    </location>
</feature>
<dbReference type="CDD" id="cd00780">
    <property type="entry name" value="NTF2"/>
    <property type="match status" value="1"/>
</dbReference>
<evidence type="ECO:0000313" key="6">
    <source>
        <dbReference type="EMBL" id="KAG7726975.1"/>
    </source>
</evidence>
<feature type="compositionally biased region" description="Basic and acidic residues" evidence="4">
    <location>
        <begin position="126"/>
        <end position="135"/>
    </location>
</feature>
<name>A0AAN6D6I7_9ASCO</name>
<feature type="region of interest" description="Disordered" evidence="4">
    <location>
        <begin position="91"/>
        <end position="164"/>
    </location>
</feature>
<accession>A0AAN6D6I7</accession>
<dbReference type="PANTHER" id="PTHR12612">
    <property type="entry name" value="NUCLEAR TRANSPORT FACTOR 2"/>
    <property type="match status" value="1"/>
</dbReference>
<reference evidence="6" key="1">
    <citation type="journal article" date="2021" name="G3 (Bethesda)">
        <title>Genomic diversity, chromosomal rearrangements, and interspecies hybridization in the ogataea polymorpha species complex.</title>
        <authorList>
            <person name="Hanson S.J."/>
            <person name="Cinneide E.O."/>
            <person name="Salzberg L.I."/>
            <person name="Wolfe K.H."/>
            <person name="McGowan J."/>
            <person name="Fitzpatrick D.A."/>
            <person name="Matlin K."/>
        </authorList>
    </citation>
    <scope>NUCLEOTIDE SEQUENCE</scope>
    <source>
        <strain evidence="6">83-405-1</strain>
    </source>
</reference>
<feature type="compositionally biased region" description="Basic and acidic residues" evidence="4">
    <location>
        <begin position="534"/>
        <end position="546"/>
    </location>
</feature>
<dbReference type="EMBL" id="JAHLUH010000008">
    <property type="protein sequence ID" value="KAG7726975.1"/>
    <property type="molecule type" value="Genomic_DNA"/>
</dbReference>
<evidence type="ECO:0000256" key="4">
    <source>
        <dbReference type="SAM" id="MobiDB-lite"/>
    </source>
</evidence>
<dbReference type="AlphaFoldDB" id="A0AAN6D6I7"/>
<dbReference type="SUPFAM" id="SSF54427">
    <property type="entry name" value="NTF2-like"/>
    <property type="match status" value="1"/>
</dbReference>
<dbReference type="InterPro" id="IPR045875">
    <property type="entry name" value="NTF2"/>
</dbReference>
<evidence type="ECO:0000256" key="3">
    <source>
        <dbReference type="ARBA" id="ARBA00026247"/>
    </source>
</evidence>
<dbReference type="GO" id="GO:0005737">
    <property type="term" value="C:cytoplasm"/>
    <property type="evidence" value="ECO:0007669"/>
    <property type="project" value="UniProtKB-SubCell"/>
</dbReference>
<feature type="compositionally biased region" description="Basic residues" evidence="4">
    <location>
        <begin position="455"/>
        <end position="467"/>
    </location>
</feature>
<dbReference type="PROSITE" id="PS50177">
    <property type="entry name" value="NTF2_DOMAIN"/>
    <property type="match status" value="1"/>
</dbReference>
<feature type="compositionally biased region" description="Basic and acidic residues" evidence="4">
    <location>
        <begin position="265"/>
        <end position="288"/>
    </location>
</feature>
<dbReference type="InterPro" id="IPR018222">
    <property type="entry name" value="Nuclear_transport_factor_2_euk"/>
</dbReference>
<dbReference type="InterPro" id="IPR032710">
    <property type="entry name" value="NTF2-like_dom_sf"/>
</dbReference>
<dbReference type="InterPro" id="IPR002075">
    <property type="entry name" value="NTF2_dom"/>
</dbReference>
<dbReference type="FunFam" id="3.10.450.50:FF:000005">
    <property type="entry name" value="Nuclear transport factor 2"/>
    <property type="match status" value="1"/>
</dbReference>
<feature type="domain" description="NTF2" evidence="5">
    <location>
        <begin position="1"/>
        <end position="86"/>
    </location>
</feature>
<gene>
    <name evidence="6" type="ORF">KL933_003258</name>
</gene>
<feature type="compositionally biased region" description="Basic and acidic residues" evidence="4">
    <location>
        <begin position="495"/>
        <end position="504"/>
    </location>
</feature>
<comment type="subcellular location">
    <subcellularLocation>
        <location evidence="1">Cytoplasm</location>
    </subcellularLocation>
</comment>
<feature type="compositionally biased region" description="Polar residues" evidence="4">
    <location>
        <begin position="239"/>
        <end position="248"/>
    </location>
</feature>
<dbReference type="Pfam" id="PF02136">
    <property type="entry name" value="NTF2"/>
    <property type="match status" value="1"/>
</dbReference>
<feature type="compositionally biased region" description="Basic and acidic residues" evidence="4">
    <location>
        <begin position="204"/>
        <end position="218"/>
    </location>
</feature>
<keyword evidence="2" id="KW-0963">Cytoplasm</keyword>
<comment type="caution">
    <text evidence="6">The sequence shown here is derived from an EMBL/GenBank/DDBJ whole genome shotgun (WGS) entry which is preliminary data.</text>
</comment>
<evidence type="ECO:0000259" key="5">
    <source>
        <dbReference type="PROSITE" id="PS50177"/>
    </source>
</evidence>